<dbReference type="HOGENOM" id="CLU_008392_0_2_9"/>
<keyword evidence="4 9" id="KW-0378">Hydrolase</keyword>
<evidence type="ECO:0000256" key="2">
    <source>
        <dbReference type="ARBA" id="ARBA00005336"/>
    </source>
</evidence>
<evidence type="ECO:0000256" key="4">
    <source>
        <dbReference type="ARBA" id="ARBA00022801"/>
    </source>
</evidence>
<dbReference type="GO" id="GO:0004563">
    <property type="term" value="F:beta-N-acetylhexosaminidase activity"/>
    <property type="evidence" value="ECO:0007669"/>
    <property type="project" value="UniProtKB-EC"/>
</dbReference>
<dbReference type="PROSITE" id="PS00775">
    <property type="entry name" value="GLYCOSYL_HYDROL_F3"/>
    <property type="match status" value="1"/>
</dbReference>
<evidence type="ECO:0000259" key="8">
    <source>
        <dbReference type="Pfam" id="PF00933"/>
    </source>
</evidence>
<dbReference type="PANTHER" id="PTHR30480">
    <property type="entry name" value="BETA-HEXOSAMINIDASE-RELATED"/>
    <property type="match status" value="1"/>
</dbReference>
<dbReference type="eggNOG" id="COG1472">
    <property type="taxonomic scope" value="Bacteria"/>
</dbReference>
<dbReference type="Proteomes" id="UP000005753">
    <property type="component" value="Chromosome"/>
</dbReference>
<dbReference type="PROSITE" id="PS51257">
    <property type="entry name" value="PROKAR_LIPOPROTEIN"/>
    <property type="match status" value="1"/>
</dbReference>
<feature type="signal peptide" evidence="7">
    <location>
        <begin position="1"/>
        <end position="27"/>
    </location>
</feature>
<dbReference type="OrthoDB" id="9805821at2"/>
<sequence>MIKSGKRRILLAALLSACIGLSGCGGAVSESTAVSSESIDADAKEMLQDAKEEVLATSPEKVNKVTELLTTSEDKKKEKDDLAEARRQQEAALQEQVKNKLESMTLEDKVAQMFVVTPDGLTDMTNVLAAGPVAQRRLNQIPVGGICVTEQNLAGADKLKEMLNNLQIFHNERIGVPMFTFVAEEGGAYTKIAGTSGFPEIGALPVMSEIGASGDAAQAKAVGQQIGTYLSELGINFDLAPCADVLVDPSNTSMAQRSFGSDPAVVSEMAISEMQGLEEQHVQAVFTHFPGMGSAAENPEAGTVLCQRTREELMENEVVPYRNAIPNGLYCIMVSNVSYPQVTGDEMPASLSSGIITDMLRTDLGYDGIVMTDALNMKAVTDHYTSAEAVVMAVKAGADMVQRPTDLSEAYQTLLKAVRNGEIEESRIDESVKRILRAKYAMQNAGISAPVMSN</sequence>
<keyword evidence="6" id="KW-0175">Coiled coil</keyword>
<dbReference type="EC" id="3.2.1.52" evidence="3"/>
<comment type="similarity">
    <text evidence="2">Belongs to the glycosyl hydrolase 3 family.</text>
</comment>
<feature type="chain" id="PRO_5038769358" description="beta-N-acetylhexosaminidase" evidence="7">
    <location>
        <begin position="28"/>
        <end position="454"/>
    </location>
</feature>
<evidence type="ECO:0000256" key="6">
    <source>
        <dbReference type="SAM" id="Coils"/>
    </source>
</evidence>
<dbReference type="InterPro" id="IPR050226">
    <property type="entry name" value="NagZ_Beta-hexosaminidase"/>
</dbReference>
<dbReference type="Gene3D" id="3.20.20.300">
    <property type="entry name" value="Glycoside hydrolase, family 3, N-terminal domain"/>
    <property type="match status" value="1"/>
</dbReference>
<dbReference type="GO" id="GO:0005975">
    <property type="term" value="P:carbohydrate metabolic process"/>
    <property type="evidence" value="ECO:0007669"/>
    <property type="project" value="InterPro"/>
</dbReference>
<dbReference type="SUPFAM" id="SSF51445">
    <property type="entry name" value="(Trans)glycosidases"/>
    <property type="match status" value="1"/>
</dbReference>
<evidence type="ECO:0000313" key="10">
    <source>
        <dbReference type="Proteomes" id="UP000005753"/>
    </source>
</evidence>
<protein>
    <recommendedName>
        <fullName evidence="3">beta-N-acetylhexosaminidase</fullName>
        <ecNumber evidence="3">3.2.1.52</ecNumber>
    </recommendedName>
</protein>
<dbReference type="InterPro" id="IPR019800">
    <property type="entry name" value="Glyco_hydro_3_AS"/>
</dbReference>
<dbReference type="EMBL" id="CM001487">
    <property type="protein sequence ID" value="EIM56834.1"/>
    <property type="molecule type" value="Genomic_DNA"/>
</dbReference>
<dbReference type="InterPro" id="IPR017853">
    <property type="entry name" value="GH"/>
</dbReference>
<feature type="coiled-coil region" evidence="6">
    <location>
        <begin position="68"/>
        <end position="99"/>
    </location>
</feature>
<proteinExistence type="inferred from homology"/>
<keyword evidence="7" id="KW-0732">Signal</keyword>
<dbReference type="STRING" id="633697.EubceDRAFT1_1009"/>
<evidence type="ECO:0000256" key="7">
    <source>
        <dbReference type="SAM" id="SignalP"/>
    </source>
</evidence>
<name>I5ASR1_EUBC6</name>
<comment type="catalytic activity">
    <reaction evidence="1">
        <text>Hydrolysis of terminal non-reducing N-acetyl-D-hexosamine residues in N-acetyl-beta-D-hexosaminides.</text>
        <dbReference type="EC" id="3.2.1.52"/>
    </reaction>
</comment>
<dbReference type="InterPro" id="IPR036962">
    <property type="entry name" value="Glyco_hydro_3_N_sf"/>
</dbReference>
<keyword evidence="5" id="KW-0326">Glycosidase</keyword>
<evidence type="ECO:0000313" key="9">
    <source>
        <dbReference type="EMBL" id="EIM56834.1"/>
    </source>
</evidence>
<gene>
    <name evidence="9" type="ORF">EubceDRAFT1_1009</name>
</gene>
<dbReference type="PANTHER" id="PTHR30480:SF13">
    <property type="entry name" value="BETA-HEXOSAMINIDASE"/>
    <property type="match status" value="1"/>
</dbReference>
<accession>I5ASR1</accession>
<reference evidence="9 10" key="2">
    <citation type="submission" date="2012-02" db="EMBL/GenBank/DDBJ databases">
        <title>Improved High-Quality Draft sequence of Eubacterium cellulosolvens 6.</title>
        <authorList>
            <consortium name="US DOE Joint Genome Institute"/>
            <person name="Lucas S."/>
            <person name="Han J."/>
            <person name="Lapidus A."/>
            <person name="Cheng J.-F."/>
            <person name="Goodwin L."/>
            <person name="Pitluck S."/>
            <person name="Peters L."/>
            <person name="Mikhailova N."/>
            <person name="Gu W."/>
            <person name="Detter J.C."/>
            <person name="Han C."/>
            <person name="Tapia R."/>
            <person name="Land M."/>
            <person name="Hauser L."/>
            <person name="Kyrpides N."/>
            <person name="Ivanova N."/>
            <person name="Pagani I."/>
            <person name="Johnson E."/>
            <person name="Mukhopadhyay B."/>
            <person name="Anderson I."/>
            <person name="Woyke T."/>
        </authorList>
    </citation>
    <scope>NUCLEOTIDE SEQUENCE [LARGE SCALE GENOMIC DNA]</scope>
    <source>
        <strain evidence="9 10">6</strain>
    </source>
</reference>
<dbReference type="Pfam" id="PF00933">
    <property type="entry name" value="Glyco_hydro_3"/>
    <property type="match status" value="1"/>
</dbReference>
<dbReference type="InterPro" id="IPR001764">
    <property type="entry name" value="Glyco_hydro_3_N"/>
</dbReference>
<dbReference type="AlphaFoldDB" id="I5ASR1"/>
<reference evidence="9 10" key="1">
    <citation type="submission" date="2010-08" db="EMBL/GenBank/DDBJ databases">
        <authorList>
            <consortium name="US DOE Joint Genome Institute (JGI-PGF)"/>
            <person name="Lucas S."/>
            <person name="Copeland A."/>
            <person name="Lapidus A."/>
            <person name="Cheng J.-F."/>
            <person name="Bruce D."/>
            <person name="Goodwin L."/>
            <person name="Pitluck S."/>
            <person name="Land M.L."/>
            <person name="Hauser L."/>
            <person name="Chang Y.-J."/>
            <person name="Anderson I.J."/>
            <person name="Johnson E."/>
            <person name="Mulhopadhyay B."/>
            <person name="Kyrpides N."/>
            <person name="Woyke T.J."/>
        </authorList>
    </citation>
    <scope>NUCLEOTIDE SEQUENCE [LARGE SCALE GENOMIC DNA]</scope>
    <source>
        <strain evidence="9 10">6</strain>
    </source>
</reference>
<organism evidence="9 10">
    <name type="scientific">Eubacterium cellulosolvens (strain ATCC 43171 / JCM 9499 / 6)</name>
    <name type="common">Cillobacterium cellulosolvens</name>
    <dbReference type="NCBI Taxonomy" id="633697"/>
    <lineage>
        <taxon>Bacteria</taxon>
        <taxon>Bacillati</taxon>
        <taxon>Bacillota</taxon>
        <taxon>Clostridia</taxon>
        <taxon>Eubacteriales</taxon>
        <taxon>Eubacteriaceae</taxon>
        <taxon>Eubacterium</taxon>
    </lineage>
</organism>
<dbReference type="GO" id="GO:0009254">
    <property type="term" value="P:peptidoglycan turnover"/>
    <property type="evidence" value="ECO:0007669"/>
    <property type="project" value="TreeGrafter"/>
</dbReference>
<evidence type="ECO:0000256" key="1">
    <source>
        <dbReference type="ARBA" id="ARBA00001231"/>
    </source>
</evidence>
<feature type="domain" description="Glycoside hydrolase family 3 N-terminal" evidence="8">
    <location>
        <begin position="105"/>
        <end position="437"/>
    </location>
</feature>
<keyword evidence="10" id="KW-1185">Reference proteome</keyword>
<evidence type="ECO:0000256" key="5">
    <source>
        <dbReference type="ARBA" id="ARBA00023295"/>
    </source>
</evidence>
<evidence type="ECO:0000256" key="3">
    <source>
        <dbReference type="ARBA" id="ARBA00012663"/>
    </source>
</evidence>